<reference evidence="2" key="1">
    <citation type="journal article" date="2015" name="Nature">
        <title>Complex archaea that bridge the gap between prokaryotes and eukaryotes.</title>
        <authorList>
            <person name="Spang A."/>
            <person name="Saw J.H."/>
            <person name="Jorgensen S.L."/>
            <person name="Zaremba-Niedzwiedzka K."/>
            <person name="Martijn J."/>
            <person name="Lind A.E."/>
            <person name="van Eijk R."/>
            <person name="Schleper C."/>
            <person name="Guy L."/>
            <person name="Ettema T.J."/>
        </authorList>
    </citation>
    <scope>NUCLEOTIDE SEQUENCE</scope>
</reference>
<feature type="non-terminal residue" evidence="2">
    <location>
        <position position="1"/>
    </location>
</feature>
<keyword evidence="1" id="KW-0472">Membrane</keyword>
<sequence>GAFYSVFSNVRTVSVQKDVYIPPIPVTVVIEPITPNPSFDGDLDIKWLGVSDASGYELYKSSDGINYVLLMNIGYIGFGILHTYHDVVLSDGIYYYKINVKGVYGDSGFSNIESVEVKIYAPPTPTPTPTLPPSPINTTMILLVAGVSTIGVIVVIAWLKRRS</sequence>
<name>A0A0F9I235_9ZZZZ</name>
<evidence type="ECO:0000313" key="2">
    <source>
        <dbReference type="EMBL" id="KKL81432.1"/>
    </source>
</evidence>
<comment type="caution">
    <text evidence="2">The sequence shown here is derived from an EMBL/GenBank/DDBJ whole genome shotgun (WGS) entry which is preliminary data.</text>
</comment>
<feature type="transmembrane region" description="Helical" evidence="1">
    <location>
        <begin position="140"/>
        <end position="159"/>
    </location>
</feature>
<accession>A0A0F9I235</accession>
<gene>
    <name evidence="2" type="ORF">LCGC14_1994840</name>
</gene>
<keyword evidence="1" id="KW-0812">Transmembrane</keyword>
<keyword evidence="1" id="KW-1133">Transmembrane helix</keyword>
<organism evidence="2">
    <name type="scientific">marine sediment metagenome</name>
    <dbReference type="NCBI Taxonomy" id="412755"/>
    <lineage>
        <taxon>unclassified sequences</taxon>
        <taxon>metagenomes</taxon>
        <taxon>ecological metagenomes</taxon>
    </lineage>
</organism>
<evidence type="ECO:0008006" key="3">
    <source>
        <dbReference type="Google" id="ProtNLM"/>
    </source>
</evidence>
<proteinExistence type="predicted"/>
<protein>
    <recommendedName>
        <fullName evidence="3">Fibronectin type-III domain-containing protein</fullName>
    </recommendedName>
</protein>
<dbReference type="EMBL" id="LAZR01022565">
    <property type="protein sequence ID" value="KKL81432.1"/>
    <property type="molecule type" value="Genomic_DNA"/>
</dbReference>
<feature type="transmembrane region" description="Helical" evidence="1">
    <location>
        <begin position="64"/>
        <end position="84"/>
    </location>
</feature>
<evidence type="ECO:0000256" key="1">
    <source>
        <dbReference type="SAM" id="Phobius"/>
    </source>
</evidence>
<dbReference type="AlphaFoldDB" id="A0A0F9I235"/>